<dbReference type="Proteomes" id="UP000287872">
    <property type="component" value="Unassembled WGS sequence"/>
</dbReference>
<gene>
    <name evidence="1" type="ORF">Ctaglu_33780</name>
</gene>
<protein>
    <submittedName>
        <fullName evidence="1">Uncharacterized protein</fullName>
    </submittedName>
</protein>
<comment type="caution">
    <text evidence="1">The sequence shown here is derived from an EMBL/GenBank/DDBJ whole genome shotgun (WGS) entry which is preliminary data.</text>
</comment>
<dbReference type="EMBL" id="BHYK01000021">
    <property type="protein sequence ID" value="GCD11755.1"/>
    <property type="molecule type" value="Genomic_DNA"/>
</dbReference>
<dbReference type="RefSeq" id="WP_125003850.1">
    <property type="nucleotide sequence ID" value="NZ_BHYK01000021.1"/>
</dbReference>
<evidence type="ECO:0000313" key="1">
    <source>
        <dbReference type="EMBL" id="GCD11755.1"/>
    </source>
</evidence>
<dbReference type="AlphaFoldDB" id="A0A401UQD5"/>
<keyword evidence="2" id="KW-1185">Reference proteome</keyword>
<name>A0A401UQD5_9CLOT</name>
<reference evidence="1 2" key="1">
    <citation type="submission" date="2018-11" db="EMBL/GenBank/DDBJ databases">
        <title>Genome sequencing and assembly of Clostridium tagluense strain A121.</title>
        <authorList>
            <person name="Murakami T."/>
            <person name="Segawa T."/>
            <person name="Shcherbakova V.A."/>
            <person name="Mori H."/>
            <person name="Yoshimura Y."/>
        </authorList>
    </citation>
    <scope>NUCLEOTIDE SEQUENCE [LARGE SCALE GENOMIC DNA]</scope>
    <source>
        <strain evidence="1 2">A121</strain>
    </source>
</reference>
<organism evidence="1 2">
    <name type="scientific">Clostridium tagluense</name>
    <dbReference type="NCBI Taxonomy" id="360422"/>
    <lineage>
        <taxon>Bacteria</taxon>
        <taxon>Bacillati</taxon>
        <taxon>Bacillota</taxon>
        <taxon>Clostridia</taxon>
        <taxon>Eubacteriales</taxon>
        <taxon>Clostridiaceae</taxon>
        <taxon>Clostridium</taxon>
    </lineage>
</organism>
<accession>A0A401UQD5</accession>
<evidence type="ECO:0000313" key="2">
    <source>
        <dbReference type="Proteomes" id="UP000287872"/>
    </source>
</evidence>
<sequence>MSEQTHNKLQQIFDKVELLKTDENTKLMLEVWDLLQGLEELINVEEVEKKTVLQQKLNEISKLL</sequence>
<proteinExistence type="predicted"/>